<evidence type="ECO:0000259" key="1">
    <source>
        <dbReference type="Pfam" id="PF20032"/>
    </source>
</evidence>
<dbReference type="EMBL" id="FOMX01000025">
    <property type="protein sequence ID" value="SFF01449.1"/>
    <property type="molecule type" value="Genomic_DNA"/>
</dbReference>
<organism evidence="2 3">
    <name type="scientific">Nannocystis exedens</name>
    <dbReference type="NCBI Taxonomy" id="54"/>
    <lineage>
        <taxon>Bacteria</taxon>
        <taxon>Pseudomonadati</taxon>
        <taxon>Myxococcota</taxon>
        <taxon>Polyangia</taxon>
        <taxon>Nannocystales</taxon>
        <taxon>Nannocystaceae</taxon>
        <taxon>Nannocystis</taxon>
    </lineage>
</organism>
<gene>
    <name evidence="2" type="ORF">SAMN02745121_06524</name>
</gene>
<evidence type="ECO:0000313" key="3">
    <source>
        <dbReference type="Proteomes" id="UP000199400"/>
    </source>
</evidence>
<protein>
    <recommendedName>
        <fullName evidence="1">ADYC domain-containing protein</fullName>
    </recommendedName>
</protein>
<dbReference type="InterPro" id="IPR045426">
    <property type="entry name" value="ADYC"/>
</dbReference>
<accession>A0A1I2F919</accession>
<sequence>MRITSMFGAVVVMTAIAGCDEPRAGDGACGGDEVEARSAQVNGALLNGALLNGALLNGALLNGALLNGPNGPADQIQLKKVNVKGEGAADDARLEGSMLVVTSNQGEELSGVDLDDAKLHFEVKEGGTTHQKLLKILDVAQLAPGSDVWLFDVSLKVDSGGWGPLCLDGAGEPTQAILLGDVWNPGTGGRIPPAVSSVTFACRDTALAKCVEWGYKPWLADLREVHQACTRLVRADYCGDGVSHTEQGTVIHVLDQLGIQNVDPDHQFVVEAEWGPNGAVCLNANNMRLGPQPLSCQLPACGTPFASGGLLQSGKIVGAL</sequence>
<dbReference type="PROSITE" id="PS51257">
    <property type="entry name" value="PROKAR_LIPOPROTEIN"/>
    <property type="match status" value="1"/>
</dbReference>
<name>A0A1I2F919_9BACT</name>
<dbReference type="Proteomes" id="UP000199400">
    <property type="component" value="Unassembled WGS sequence"/>
</dbReference>
<reference evidence="3" key="1">
    <citation type="submission" date="2016-10" db="EMBL/GenBank/DDBJ databases">
        <authorList>
            <person name="Varghese N."/>
            <person name="Submissions S."/>
        </authorList>
    </citation>
    <scope>NUCLEOTIDE SEQUENCE [LARGE SCALE GENOMIC DNA]</scope>
    <source>
        <strain evidence="3">ATCC 25963</strain>
    </source>
</reference>
<evidence type="ECO:0000313" key="2">
    <source>
        <dbReference type="EMBL" id="SFF01449.1"/>
    </source>
</evidence>
<dbReference type="Gene3D" id="2.160.20.80">
    <property type="entry name" value="E3 ubiquitin-protein ligase SopA"/>
    <property type="match status" value="1"/>
</dbReference>
<dbReference type="RefSeq" id="WP_143141098.1">
    <property type="nucleotide sequence ID" value="NZ_FOMX01000025.1"/>
</dbReference>
<dbReference type="STRING" id="54.SAMN02745121_06524"/>
<dbReference type="OrthoDB" id="8066319at2"/>
<proteinExistence type="predicted"/>
<dbReference type="Pfam" id="PF20032">
    <property type="entry name" value="ADYC"/>
    <property type="match status" value="1"/>
</dbReference>
<keyword evidence="3" id="KW-1185">Reference proteome</keyword>
<feature type="domain" description="ADYC" evidence="1">
    <location>
        <begin position="111"/>
        <end position="287"/>
    </location>
</feature>
<dbReference type="AlphaFoldDB" id="A0A1I2F919"/>